<proteinExistence type="predicted"/>
<evidence type="ECO:0000313" key="1">
    <source>
        <dbReference type="EMBL" id="AJF22925.1"/>
    </source>
</evidence>
<dbReference type="AlphaFoldDB" id="A0A0B5GSJ4"/>
<protein>
    <submittedName>
        <fullName evidence="1">Uncharacterized protein</fullName>
    </submittedName>
</protein>
<dbReference type="EMBL" id="KP165388">
    <property type="protein sequence ID" value="AJF22925.1"/>
    <property type="molecule type" value="Genomic_DNA"/>
</dbReference>
<dbReference type="GeneID" id="22976138"/>
<organism evidence="1">
    <name type="scientific">Stachyamoeba lipophora</name>
    <dbReference type="NCBI Taxonomy" id="463046"/>
    <lineage>
        <taxon>Eukaryota</taxon>
        <taxon>Discoba</taxon>
        <taxon>Heterolobosea</taxon>
        <taxon>Tetramitia</taxon>
        <taxon>Eutetramitia</taxon>
        <taxon>Gruberellidae</taxon>
        <taxon>Stachyamoeba</taxon>
    </lineage>
</organism>
<geneLocation type="mitochondrion" evidence="1"/>
<dbReference type="RefSeq" id="YP_009118138.1">
    <property type="nucleotide sequence ID" value="NC_026312.1"/>
</dbReference>
<name>A0A0B5GSJ4_STALP</name>
<reference evidence="1" key="1">
    <citation type="journal article" date="2014" name="Nucleic Acids Res.">
        <title>Widespread occurrence of organelle genome-encoded 5S rRNAs including permuted molecules.</title>
        <authorList>
            <person name="Valach M."/>
            <person name="Burger G."/>
            <person name="Gray M.W."/>
            <person name="Lang B.F."/>
        </authorList>
    </citation>
    <scope>NUCLEOTIDE SEQUENCE</scope>
    <source>
        <strain evidence="1">ATCC 50324</strain>
    </source>
</reference>
<accession>A0A0B5GSJ4</accession>
<keyword evidence="1" id="KW-0496">Mitochondrion</keyword>
<gene>
    <name evidence="1" type="primary">orf147</name>
</gene>
<sequence>MHIEFYCSFTHMSNDRSKKMREYLRKENYDIQVVPSSEFIKEYNQHFYGKMLRISMNGSLFNEIFYSKFCIDFPEVKLIFISVGKLIFTPTSFFKYINTDQIIPVKYLSVSLNVLRISTFLIKKNIISCYLNNKYKRFFSNRSLYIC</sequence>